<dbReference type="AlphaFoldDB" id="A0A381T5D9"/>
<dbReference type="PANTHER" id="PTHR43727">
    <property type="entry name" value="DIAMINOPIMELATE DECARBOXYLASE"/>
    <property type="match status" value="1"/>
</dbReference>
<dbReference type="PRINTS" id="PR01179">
    <property type="entry name" value="ODADCRBXLASE"/>
</dbReference>
<feature type="domain" description="Orn/DAP/Arg decarboxylase 2 N-terminal" evidence="6">
    <location>
        <begin position="35"/>
        <end position="281"/>
    </location>
</feature>
<dbReference type="InterPro" id="IPR000183">
    <property type="entry name" value="Orn/DAP/Arg_de-COase"/>
</dbReference>
<dbReference type="SUPFAM" id="SSF50621">
    <property type="entry name" value="Alanine racemase C-terminal domain-like"/>
    <property type="match status" value="1"/>
</dbReference>
<dbReference type="InterPro" id="IPR022657">
    <property type="entry name" value="De-COase2_CS"/>
</dbReference>
<proteinExistence type="inferred from homology"/>
<dbReference type="Gene3D" id="3.20.20.10">
    <property type="entry name" value="Alanine racemase"/>
    <property type="match status" value="1"/>
</dbReference>
<dbReference type="GO" id="GO:0008836">
    <property type="term" value="F:diaminopimelate decarboxylase activity"/>
    <property type="evidence" value="ECO:0007669"/>
    <property type="project" value="InterPro"/>
</dbReference>
<reference evidence="7" key="1">
    <citation type="submission" date="2018-05" db="EMBL/GenBank/DDBJ databases">
        <authorList>
            <person name="Lanie J.A."/>
            <person name="Ng W.-L."/>
            <person name="Kazmierczak K.M."/>
            <person name="Andrzejewski T.M."/>
            <person name="Davidsen T.M."/>
            <person name="Wayne K.J."/>
            <person name="Tettelin H."/>
            <person name="Glass J.I."/>
            <person name="Rusch D."/>
            <person name="Podicherti R."/>
            <person name="Tsui H.-C.T."/>
            <person name="Winkler M.E."/>
        </authorList>
    </citation>
    <scope>NUCLEOTIDE SEQUENCE</scope>
</reference>
<evidence type="ECO:0000256" key="1">
    <source>
        <dbReference type="ARBA" id="ARBA00001933"/>
    </source>
</evidence>
<dbReference type="NCBIfam" id="TIGR01048">
    <property type="entry name" value="lysA"/>
    <property type="match status" value="1"/>
</dbReference>
<evidence type="ECO:0000256" key="4">
    <source>
        <dbReference type="ARBA" id="ARBA00023239"/>
    </source>
</evidence>
<dbReference type="InterPro" id="IPR009006">
    <property type="entry name" value="Ala_racemase/Decarboxylase_C"/>
</dbReference>
<dbReference type="SUPFAM" id="SSF51419">
    <property type="entry name" value="PLP-binding barrel"/>
    <property type="match status" value="1"/>
</dbReference>
<dbReference type="PANTHER" id="PTHR43727:SF2">
    <property type="entry name" value="GROUP IV DECARBOXYLASE"/>
    <property type="match status" value="1"/>
</dbReference>
<dbReference type="PROSITE" id="PS00879">
    <property type="entry name" value="ODR_DC_2_2"/>
    <property type="match status" value="1"/>
</dbReference>
<accession>A0A381T5D9</accession>
<dbReference type="InterPro" id="IPR029066">
    <property type="entry name" value="PLP-binding_barrel"/>
</dbReference>
<comment type="cofactor">
    <cofactor evidence="1">
        <name>pyridoxal 5'-phosphate</name>
        <dbReference type="ChEBI" id="CHEBI:597326"/>
    </cofactor>
</comment>
<dbReference type="GO" id="GO:0009089">
    <property type="term" value="P:lysine biosynthetic process via diaminopimelate"/>
    <property type="evidence" value="ECO:0007669"/>
    <property type="project" value="InterPro"/>
</dbReference>
<evidence type="ECO:0000259" key="6">
    <source>
        <dbReference type="Pfam" id="PF02784"/>
    </source>
</evidence>
<dbReference type="Gene3D" id="2.40.37.10">
    <property type="entry name" value="Lyase, Ornithine Decarboxylase, Chain A, domain 1"/>
    <property type="match status" value="1"/>
</dbReference>
<dbReference type="InterPro" id="IPR022644">
    <property type="entry name" value="De-COase2_N"/>
</dbReference>
<protein>
    <recommendedName>
        <fullName evidence="8">Diaminopimelate decarboxylase</fullName>
    </recommendedName>
</protein>
<keyword evidence="4" id="KW-0456">Lyase</keyword>
<evidence type="ECO:0000313" key="7">
    <source>
        <dbReference type="EMBL" id="SVA08953.1"/>
    </source>
</evidence>
<dbReference type="InterPro" id="IPR002986">
    <property type="entry name" value="DAP_deCOOHase_LysA"/>
</dbReference>
<name>A0A381T5D9_9ZZZZ</name>
<feature type="domain" description="Orn/DAP/Arg decarboxylase 2 C-terminal" evidence="5">
    <location>
        <begin position="30"/>
        <end position="372"/>
    </location>
</feature>
<organism evidence="7">
    <name type="scientific">marine metagenome</name>
    <dbReference type="NCBI Taxonomy" id="408172"/>
    <lineage>
        <taxon>unclassified sequences</taxon>
        <taxon>metagenomes</taxon>
        <taxon>ecological metagenomes</taxon>
    </lineage>
</organism>
<dbReference type="PRINTS" id="PR01181">
    <property type="entry name" value="DAPDCRBXLASE"/>
</dbReference>
<dbReference type="FunFam" id="3.20.20.10:FF:000003">
    <property type="entry name" value="Diaminopimelate decarboxylase"/>
    <property type="match status" value="1"/>
</dbReference>
<evidence type="ECO:0000256" key="2">
    <source>
        <dbReference type="ARBA" id="ARBA00022793"/>
    </source>
</evidence>
<evidence type="ECO:0000256" key="3">
    <source>
        <dbReference type="ARBA" id="ARBA00022898"/>
    </source>
</evidence>
<dbReference type="Pfam" id="PF02784">
    <property type="entry name" value="Orn_Arg_deC_N"/>
    <property type="match status" value="1"/>
</dbReference>
<dbReference type="InterPro" id="IPR022643">
    <property type="entry name" value="De-COase2_C"/>
</dbReference>
<keyword evidence="3" id="KW-0663">Pyridoxal phosphate</keyword>
<keyword evidence="2" id="KW-0210">Decarboxylase</keyword>
<dbReference type="Pfam" id="PF00278">
    <property type="entry name" value="Orn_DAP_Arg_deC"/>
    <property type="match status" value="1"/>
</dbReference>
<sequence length="420" mass="46939">MKHFPYKKTRMVVENIDLTDLSKYVGTPFYCYSLNSLEESFHKINESYKSNNLLICYSIKANSNQSIIKTFSNLGCGADVVSLGELKRAIKENIPGNKIVFSGVGKNTNEINYALENDILLFNVESLDELQHLSSLAKNHGKVAPVAIRINPDISAGENEKISTGKSQDKFGISWKDAIEVYNIASSLEGIEIKGIDIHIGSQINELEPFSRSFDCISEIIKELKSKDFDIDIIDIGGGIGVDYKEKGKNLEIEKYFDLVSKKLGNLAKTIIVEPGRFLTAHSAVLITEIIYIKKSSSKNFVIVDAAMNDFIRPSFYGAYHKVVPLVDNEQDEEGGKYDVVGPICETGDFFAKDLHLKNPQKGDLLAILSVGAYGSVLSSNYNSRPTIPEVLVKDNQWEIIRKRIEVDEIIKRDIIPDWL</sequence>
<evidence type="ECO:0000259" key="5">
    <source>
        <dbReference type="Pfam" id="PF00278"/>
    </source>
</evidence>
<dbReference type="HAMAP" id="MF_02120">
    <property type="entry name" value="LysA"/>
    <property type="match status" value="1"/>
</dbReference>
<gene>
    <name evidence="7" type="ORF">METZ01_LOCUS61807</name>
</gene>
<dbReference type="CDD" id="cd06828">
    <property type="entry name" value="PLPDE_III_DapDC"/>
    <property type="match status" value="1"/>
</dbReference>
<dbReference type="EMBL" id="UINC01003751">
    <property type="protein sequence ID" value="SVA08953.1"/>
    <property type="molecule type" value="Genomic_DNA"/>
</dbReference>
<evidence type="ECO:0008006" key="8">
    <source>
        <dbReference type="Google" id="ProtNLM"/>
    </source>
</evidence>